<comment type="caution">
    <text evidence="9">The sequence shown here is derived from an EMBL/GenBank/DDBJ whole genome shotgun (WGS) entry which is preliminary data.</text>
</comment>
<dbReference type="GO" id="GO:0006310">
    <property type="term" value="P:DNA recombination"/>
    <property type="evidence" value="ECO:0007669"/>
    <property type="project" value="UniProtKB-UniRule"/>
</dbReference>
<evidence type="ECO:0000256" key="4">
    <source>
        <dbReference type="ARBA" id="ARBA00023172"/>
    </source>
</evidence>
<dbReference type="InterPro" id="IPR042242">
    <property type="entry name" value="RecO_C"/>
</dbReference>
<reference evidence="9 10" key="1">
    <citation type="submission" date="2018-04" db="EMBL/GenBank/DDBJ databases">
        <title>Pedobacter chongqingensis sp. nov., isolated from a rottenly hemp rope.</title>
        <authorList>
            <person name="Cai Y."/>
        </authorList>
    </citation>
    <scope>NUCLEOTIDE SEQUENCE [LARGE SCALE GENOMIC DNA]</scope>
    <source>
        <strain evidence="9 10">FJ4-8</strain>
    </source>
</reference>
<evidence type="ECO:0000313" key="10">
    <source>
        <dbReference type="Proteomes" id="UP000245647"/>
    </source>
</evidence>
<dbReference type="OrthoDB" id="9789152at2"/>
<sequence length="240" mass="27895">MLYKTRGIVLKTTDYSENSVIVQIFTEKFGLQSYLINGIKKSKGKIRMNMLQPLHLTDMVVYHKPSSNIQRISELRNSPVFESIPYNIVKSSVALFLNEVLYRSIKNHSSDERLFEFIYSAVELLDRTEEGIANFHLWFLLHLTRYLGFFPNATLADADFFDLRDGCYVRTLPLHPQIIQGELMKYFTGLMSGNIYSIGQIKVPGPQRKDLLLKLLEYYQLHIDNFGEVKSHQILEEVLH</sequence>
<evidence type="ECO:0000256" key="5">
    <source>
        <dbReference type="ARBA" id="ARBA00023204"/>
    </source>
</evidence>
<keyword evidence="10" id="KW-1185">Reference proteome</keyword>
<dbReference type="InterPro" id="IPR012340">
    <property type="entry name" value="NA-bd_OB-fold"/>
</dbReference>
<dbReference type="Proteomes" id="UP000245647">
    <property type="component" value="Unassembled WGS sequence"/>
</dbReference>
<feature type="domain" description="DNA replication/recombination mediator RecO N-terminal" evidence="8">
    <location>
        <begin position="1"/>
        <end position="75"/>
    </location>
</feature>
<dbReference type="Gene3D" id="1.20.1440.120">
    <property type="entry name" value="Recombination protein O, C-terminal domain"/>
    <property type="match status" value="1"/>
</dbReference>
<dbReference type="AlphaFoldDB" id="A0A2U2PDK9"/>
<evidence type="ECO:0000256" key="7">
    <source>
        <dbReference type="HAMAP-Rule" id="MF_00201"/>
    </source>
</evidence>
<dbReference type="Pfam" id="PF11967">
    <property type="entry name" value="RecO_N"/>
    <property type="match status" value="1"/>
</dbReference>
<dbReference type="GO" id="GO:0006302">
    <property type="term" value="P:double-strand break repair"/>
    <property type="evidence" value="ECO:0007669"/>
    <property type="project" value="TreeGrafter"/>
</dbReference>
<dbReference type="SUPFAM" id="SSF50249">
    <property type="entry name" value="Nucleic acid-binding proteins"/>
    <property type="match status" value="1"/>
</dbReference>
<comment type="similarity">
    <text evidence="1 7">Belongs to the RecO family.</text>
</comment>
<dbReference type="HAMAP" id="MF_00201">
    <property type="entry name" value="RecO"/>
    <property type="match status" value="1"/>
</dbReference>
<dbReference type="Pfam" id="PF02565">
    <property type="entry name" value="RecO_C"/>
    <property type="match status" value="1"/>
</dbReference>
<evidence type="ECO:0000313" key="9">
    <source>
        <dbReference type="EMBL" id="PWG79477.1"/>
    </source>
</evidence>
<evidence type="ECO:0000256" key="1">
    <source>
        <dbReference type="ARBA" id="ARBA00007452"/>
    </source>
</evidence>
<evidence type="ECO:0000256" key="6">
    <source>
        <dbReference type="ARBA" id="ARBA00033409"/>
    </source>
</evidence>
<dbReference type="GO" id="GO:0043590">
    <property type="term" value="C:bacterial nucleoid"/>
    <property type="evidence" value="ECO:0007669"/>
    <property type="project" value="TreeGrafter"/>
</dbReference>
<keyword evidence="5 7" id="KW-0234">DNA repair</keyword>
<evidence type="ECO:0000256" key="2">
    <source>
        <dbReference type="ARBA" id="ARBA00021310"/>
    </source>
</evidence>
<accession>A0A2U2PDK9</accession>
<evidence type="ECO:0000256" key="3">
    <source>
        <dbReference type="ARBA" id="ARBA00022763"/>
    </source>
</evidence>
<dbReference type="InterPro" id="IPR022572">
    <property type="entry name" value="DNA_rep/recomb_RecO_N"/>
</dbReference>
<organism evidence="9 10">
    <name type="scientific">Pararcticibacter amylolyticus</name>
    <dbReference type="NCBI Taxonomy" id="2173175"/>
    <lineage>
        <taxon>Bacteria</taxon>
        <taxon>Pseudomonadati</taxon>
        <taxon>Bacteroidota</taxon>
        <taxon>Sphingobacteriia</taxon>
        <taxon>Sphingobacteriales</taxon>
        <taxon>Sphingobacteriaceae</taxon>
        <taxon>Pararcticibacter</taxon>
    </lineage>
</organism>
<dbReference type="NCBIfam" id="TIGR00613">
    <property type="entry name" value="reco"/>
    <property type="match status" value="1"/>
</dbReference>
<dbReference type="InterPro" id="IPR037278">
    <property type="entry name" value="ARFGAP/RecO"/>
</dbReference>
<keyword evidence="4 7" id="KW-0233">DNA recombination</keyword>
<keyword evidence="3 7" id="KW-0227">DNA damage</keyword>
<dbReference type="EMBL" id="QEAS01000014">
    <property type="protein sequence ID" value="PWG79477.1"/>
    <property type="molecule type" value="Genomic_DNA"/>
</dbReference>
<gene>
    <name evidence="7 9" type="primary">recO</name>
    <name evidence="9" type="ORF">DDR33_17120</name>
</gene>
<dbReference type="PANTHER" id="PTHR33991">
    <property type="entry name" value="DNA REPAIR PROTEIN RECO"/>
    <property type="match status" value="1"/>
</dbReference>
<comment type="function">
    <text evidence="7">Involved in DNA repair and RecF pathway recombination.</text>
</comment>
<dbReference type="InterPro" id="IPR003717">
    <property type="entry name" value="RecO"/>
</dbReference>
<proteinExistence type="inferred from homology"/>
<dbReference type="RefSeq" id="WP_109417020.1">
    <property type="nucleotide sequence ID" value="NZ_QEAS01000014.1"/>
</dbReference>
<dbReference type="PANTHER" id="PTHR33991:SF1">
    <property type="entry name" value="DNA REPAIR PROTEIN RECO"/>
    <property type="match status" value="1"/>
</dbReference>
<dbReference type="Gene3D" id="2.40.50.140">
    <property type="entry name" value="Nucleic acid-binding proteins"/>
    <property type="match status" value="1"/>
</dbReference>
<evidence type="ECO:0000259" key="8">
    <source>
        <dbReference type="Pfam" id="PF11967"/>
    </source>
</evidence>
<dbReference type="SUPFAM" id="SSF57863">
    <property type="entry name" value="ArfGap/RecO-like zinc finger"/>
    <property type="match status" value="1"/>
</dbReference>
<name>A0A2U2PDK9_9SPHI</name>
<protein>
    <recommendedName>
        <fullName evidence="2 7">DNA repair protein RecO</fullName>
    </recommendedName>
    <alternativeName>
        <fullName evidence="6 7">Recombination protein O</fullName>
    </alternativeName>
</protein>